<evidence type="ECO:0000256" key="5">
    <source>
        <dbReference type="SAM" id="Phobius"/>
    </source>
</evidence>
<feature type="repeat" description="WD" evidence="3">
    <location>
        <begin position="854"/>
        <end position="895"/>
    </location>
</feature>
<dbReference type="Pfam" id="PF00400">
    <property type="entry name" value="WD40"/>
    <property type="match status" value="4"/>
</dbReference>
<evidence type="ECO:0000256" key="4">
    <source>
        <dbReference type="SAM" id="MobiDB-lite"/>
    </source>
</evidence>
<dbReference type="CDD" id="cd00200">
    <property type="entry name" value="WD40"/>
    <property type="match status" value="1"/>
</dbReference>
<dbReference type="InterPro" id="IPR000157">
    <property type="entry name" value="TIR_dom"/>
</dbReference>
<dbReference type="Proteomes" id="UP001240150">
    <property type="component" value="Chromosome"/>
</dbReference>
<evidence type="ECO:0000313" key="8">
    <source>
        <dbReference type="Proteomes" id="UP001240150"/>
    </source>
</evidence>
<gene>
    <name evidence="7" type="ORF">ACTOB_004083</name>
</gene>
<dbReference type="InterPro" id="IPR036322">
    <property type="entry name" value="WD40_repeat_dom_sf"/>
</dbReference>
<keyword evidence="5" id="KW-0472">Membrane</keyword>
<feature type="region of interest" description="Disordered" evidence="4">
    <location>
        <begin position="230"/>
        <end position="391"/>
    </location>
</feature>
<dbReference type="SUPFAM" id="SSF50998">
    <property type="entry name" value="Quinoprotein alcohol dehydrogenase-like"/>
    <property type="match status" value="1"/>
</dbReference>
<keyword evidence="5" id="KW-1133">Transmembrane helix</keyword>
<dbReference type="Gene3D" id="2.130.10.10">
    <property type="entry name" value="YVTN repeat-like/Quinoprotein amine dehydrogenase"/>
    <property type="match status" value="4"/>
</dbReference>
<dbReference type="Pfam" id="PF13676">
    <property type="entry name" value="TIR_2"/>
    <property type="match status" value="1"/>
</dbReference>
<dbReference type="PANTHER" id="PTHR19879:SF9">
    <property type="entry name" value="TRANSCRIPTION INITIATION FACTOR TFIID SUBUNIT 5"/>
    <property type="match status" value="1"/>
</dbReference>
<reference evidence="7 8" key="1">
    <citation type="submission" date="2023-06" db="EMBL/GenBank/DDBJ databases">
        <authorList>
            <person name="Yushchuk O."/>
            <person name="Binda E."/>
            <person name="Ruckert-Reed C."/>
            <person name="Fedorenko V."/>
            <person name="Kalinowski J."/>
            <person name="Marinelli F."/>
        </authorList>
    </citation>
    <scope>NUCLEOTIDE SEQUENCE [LARGE SCALE GENOMIC DNA]</scope>
    <source>
        <strain evidence="7 8">NRRL 3884</strain>
    </source>
</reference>
<keyword evidence="1 3" id="KW-0853">WD repeat</keyword>
<dbReference type="InterPro" id="IPR035897">
    <property type="entry name" value="Toll_tir_struct_dom_sf"/>
</dbReference>
<feature type="transmembrane region" description="Helical" evidence="5">
    <location>
        <begin position="190"/>
        <end position="211"/>
    </location>
</feature>
<keyword evidence="5" id="KW-0812">Transmembrane</keyword>
<protein>
    <submittedName>
        <fullName evidence="7">TIR domain-containing protein</fullName>
    </submittedName>
</protein>
<dbReference type="SUPFAM" id="SSF50978">
    <property type="entry name" value="WD40 repeat-like"/>
    <property type="match status" value="1"/>
</dbReference>
<dbReference type="SMART" id="SM00255">
    <property type="entry name" value="TIR"/>
    <property type="match status" value="1"/>
</dbReference>
<feature type="compositionally biased region" description="Basic and acidic residues" evidence="4">
    <location>
        <begin position="348"/>
        <end position="390"/>
    </location>
</feature>
<dbReference type="InterPro" id="IPR015943">
    <property type="entry name" value="WD40/YVTN_repeat-like_dom_sf"/>
</dbReference>
<dbReference type="RefSeq" id="WP_284921902.1">
    <property type="nucleotide sequence ID" value="NZ_CP126980.1"/>
</dbReference>
<dbReference type="InterPro" id="IPR011047">
    <property type="entry name" value="Quinoprotein_ADH-like_sf"/>
</dbReference>
<dbReference type="SMART" id="SM00320">
    <property type="entry name" value="WD40"/>
    <property type="match status" value="12"/>
</dbReference>
<dbReference type="InterPro" id="IPR001680">
    <property type="entry name" value="WD40_rpt"/>
</dbReference>
<feature type="repeat" description="WD" evidence="3">
    <location>
        <begin position="991"/>
        <end position="1024"/>
    </location>
</feature>
<evidence type="ECO:0000259" key="6">
    <source>
        <dbReference type="PROSITE" id="PS50104"/>
    </source>
</evidence>
<evidence type="ECO:0000256" key="1">
    <source>
        <dbReference type="ARBA" id="ARBA00022574"/>
    </source>
</evidence>
<feature type="compositionally biased region" description="Low complexity" evidence="4">
    <location>
        <begin position="260"/>
        <end position="284"/>
    </location>
</feature>
<dbReference type="PROSITE" id="PS00678">
    <property type="entry name" value="WD_REPEATS_1"/>
    <property type="match status" value="1"/>
</dbReference>
<proteinExistence type="predicted"/>
<evidence type="ECO:0000313" key="7">
    <source>
        <dbReference type="EMBL" id="WIN00381.1"/>
    </source>
</evidence>
<keyword evidence="8" id="KW-1185">Reference proteome</keyword>
<feature type="domain" description="TIR" evidence="6">
    <location>
        <begin position="1"/>
        <end position="126"/>
    </location>
</feature>
<dbReference type="EMBL" id="CP126980">
    <property type="protein sequence ID" value="WIN00381.1"/>
    <property type="molecule type" value="Genomic_DNA"/>
</dbReference>
<evidence type="ECO:0000256" key="3">
    <source>
        <dbReference type="PROSITE-ProRule" id="PRU00221"/>
    </source>
</evidence>
<feature type="repeat" description="WD" evidence="3">
    <location>
        <begin position="669"/>
        <end position="704"/>
    </location>
</feature>
<accession>A0ABY8WW41</accession>
<dbReference type="SUPFAM" id="SSF52200">
    <property type="entry name" value="Toll/Interleukin receptor TIR domain"/>
    <property type="match status" value="1"/>
</dbReference>
<dbReference type="InterPro" id="IPR019775">
    <property type="entry name" value="WD40_repeat_CS"/>
</dbReference>
<feature type="compositionally biased region" description="Basic and acidic residues" evidence="4">
    <location>
        <begin position="285"/>
        <end position="330"/>
    </location>
</feature>
<dbReference type="PROSITE" id="PS50104">
    <property type="entry name" value="TIR"/>
    <property type="match status" value="1"/>
</dbReference>
<sequence length="1113" mass="120065">MLFDGFISYSHAADGRLAPAVQRGLHRLAKPWHRRRALWIFRDQTGLAVTPKLWTSIQEAMDGSKHFVLLASPEAARSPWVNREIEHWLATKSTDCILPVVTDGEWRWDPGARDFTEDSTAVPDALRGVFTEEPLFLDLRWARDDVHLNLQHIRFRDAIAQLAAPMHGISKDELEGEDVRQHRRARRLSVVAAAALVVLTLVTSLTGIVAVHNANRANAAAVEAQTQQREAVQQRTTAERATQESLRQQENARVQEGRARAAQTETRRQTQLAADQQALAQEAAAEARREQAEAQRYHASAERERASAEREKALATDSKEEAERQKRNADRQLANAQRQEDLANQAEARAKEQKRLADQHRELARQAERERKRQERLAKEAAEEAKRQREQTALLQRVEISRRLLARARAMIVDDPKKALMLAVAAERLHPDAQTRDQLSHLVMATHYAGVLGDVTYVTTLAGHVVATADTGGTVSLWDTTDPAAPERLGTLPAGATADTKLVASADGRTLAVLDGGPAAVLWNVADPAHPVKTLSLPDPAGIVAVNFSPDGHLVATSNKAKDTLLWDVSGGAPTTPATLPGAWPLKFSPDGKTGVTSGSTVTVWDLTDPAHPVPGASLVSSRGEQVVDAAIAFNPKRNVVAVETLYDYVRLWDVTDPAKPRQGLSELAATGSAHLSAMAFSPDGGTLAMADTDGATALWSVETTGTWAWLSTLVATLRMPDGPVRSIAFSPDGRTVTTAGGRRTATIWTTKGRYAREELAELPGPFPSNIVGLAFRPDGHSLITAGWNGTATPWDLTDPAGPVRGDSWPLRDGTVEGLTLSPDGRTLAVTGTDATVTLLDMSGSAGPAPLATIKEPGDLVYAVRFSPDGRTLAVGRRDGKATLWDLADRRRPARLADLALQETLSAIAFTPDGRTMAVSEGYNVSLWDVTNRSAPVRYTSILLKNVFGFTANSVAFSPDGRTLAAGTDDAATAILWDVADPERPSRIATLMGHTSQVRWVAFGPDGRTLATASTDDTMILWDIADPTTAVPFATLKSPALQTVNVAFSPDGHTLAAGGAFGDLSQNVTVWDATVPANLAADPAREACAISGRGLTEQEWKSYIPELPRQPTC</sequence>
<feature type="repeat" description="WD" evidence="3">
    <location>
        <begin position="718"/>
        <end position="749"/>
    </location>
</feature>
<dbReference type="CDD" id="cd06503">
    <property type="entry name" value="ATP-synt_Fo_b"/>
    <property type="match status" value="1"/>
</dbReference>
<keyword evidence="2" id="KW-0677">Repeat</keyword>
<organism evidence="7 8">
    <name type="scientific">Actinoplanes oblitus</name>
    <dbReference type="NCBI Taxonomy" id="3040509"/>
    <lineage>
        <taxon>Bacteria</taxon>
        <taxon>Bacillati</taxon>
        <taxon>Actinomycetota</taxon>
        <taxon>Actinomycetes</taxon>
        <taxon>Micromonosporales</taxon>
        <taxon>Micromonosporaceae</taxon>
        <taxon>Actinoplanes</taxon>
    </lineage>
</organism>
<dbReference type="PROSITE" id="PS50082">
    <property type="entry name" value="WD_REPEATS_2"/>
    <property type="match status" value="4"/>
</dbReference>
<dbReference type="Gene3D" id="3.40.50.10140">
    <property type="entry name" value="Toll/interleukin-1 receptor homology (TIR) domain"/>
    <property type="match status" value="1"/>
</dbReference>
<feature type="compositionally biased region" description="Polar residues" evidence="4">
    <location>
        <begin position="243"/>
        <end position="252"/>
    </location>
</feature>
<dbReference type="PROSITE" id="PS50294">
    <property type="entry name" value="WD_REPEATS_REGION"/>
    <property type="match status" value="2"/>
</dbReference>
<dbReference type="PANTHER" id="PTHR19879">
    <property type="entry name" value="TRANSCRIPTION INITIATION FACTOR TFIID"/>
    <property type="match status" value="1"/>
</dbReference>
<evidence type="ECO:0000256" key="2">
    <source>
        <dbReference type="ARBA" id="ARBA00022737"/>
    </source>
</evidence>
<name>A0ABY8WW41_9ACTN</name>